<proteinExistence type="predicted"/>
<dbReference type="EMBL" id="CAJVCH010184593">
    <property type="protein sequence ID" value="CAG7729809.1"/>
    <property type="molecule type" value="Genomic_DNA"/>
</dbReference>
<dbReference type="Proteomes" id="UP000708208">
    <property type="component" value="Unassembled WGS sequence"/>
</dbReference>
<keyword evidence="4" id="KW-1185">Reference proteome</keyword>
<name>A0A8J2K263_9HEXA</name>
<evidence type="ECO:0000313" key="4">
    <source>
        <dbReference type="Proteomes" id="UP000708208"/>
    </source>
</evidence>
<sequence length="41" mass="4371">MVCLEKLLLLVLTVQLVNSQKHHSPKSKGVGPVSISSAVVM</sequence>
<evidence type="ECO:0000256" key="2">
    <source>
        <dbReference type="SAM" id="SignalP"/>
    </source>
</evidence>
<gene>
    <name evidence="3" type="ORF">AFUS01_LOCUS18501</name>
</gene>
<protein>
    <submittedName>
        <fullName evidence="3">Uncharacterized protein</fullName>
    </submittedName>
</protein>
<accession>A0A8J2K263</accession>
<keyword evidence="2" id="KW-0732">Signal</keyword>
<dbReference type="AlphaFoldDB" id="A0A8J2K263"/>
<evidence type="ECO:0000313" key="3">
    <source>
        <dbReference type="EMBL" id="CAG7729809.1"/>
    </source>
</evidence>
<comment type="caution">
    <text evidence="3">The sequence shown here is derived from an EMBL/GenBank/DDBJ whole genome shotgun (WGS) entry which is preliminary data.</text>
</comment>
<feature type="signal peptide" evidence="2">
    <location>
        <begin position="1"/>
        <end position="19"/>
    </location>
</feature>
<organism evidence="3 4">
    <name type="scientific">Allacma fusca</name>
    <dbReference type="NCBI Taxonomy" id="39272"/>
    <lineage>
        <taxon>Eukaryota</taxon>
        <taxon>Metazoa</taxon>
        <taxon>Ecdysozoa</taxon>
        <taxon>Arthropoda</taxon>
        <taxon>Hexapoda</taxon>
        <taxon>Collembola</taxon>
        <taxon>Symphypleona</taxon>
        <taxon>Sminthuridae</taxon>
        <taxon>Allacma</taxon>
    </lineage>
</organism>
<reference evidence="3" key="1">
    <citation type="submission" date="2021-06" db="EMBL/GenBank/DDBJ databases">
        <authorList>
            <person name="Hodson N. C."/>
            <person name="Mongue J. A."/>
            <person name="Jaron S. K."/>
        </authorList>
    </citation>
    <scope>NUCLEOTIDE SEQUENCE</scope>
</reference>
<feature type="region of interest" description="Disordered" evidence="1">
    <location>
        <begin position="20"/>
        <end position="41"/>
    </location>
</feature>
<feature type="chain" id="PRO_5035151924" evidence="2">
    <location>
        <begin position="20"/>
        <end position="41"/>
    </location>
</feature>
<evidence type="ECO:0000256" key="1">
    <source>
        <dbReference type="SAM" id="MobiDB-lite"/>
    </source>
</evidence>